<dbReference type="GO" id="GO:0005794">
    <property type="term" value="C:Golgi apparatus"/>
    <property type="evidence" value="ECO:0007669"/>
    <property type="project" value="TreeGrafter"/>
</dbReference>
<feature type="region of interest" description="Disordered" evidence="1">
    <location>
        <begin position="269"/>
        <end position="302"/>
    </location>
</feature>
<dbReference type="RefSeq" id="XP_004996018.1">
    <property type="nucleotide sequence ID" value="XM_004995961.1"/>
</dbReference>
<dbReference type="KEGG" id="sre:PTSG_03432"/>
<keyword evidence="3" id="KW-1185">Reference proteome</keyword>
<dbReference type="GeneID" id="16076605"/>
<feature type="region of interest" description="Disordered" evidence="1">
    <location>
        <begin position="1"/>
        <end position="231"/>
    </location>
</feature>
<reference evidence="2" key="1">
    <citation type="submission" date="2009-08" db="EMBL/GenBank/DDBJ databases">
        <title>Annotation of Salpingoeca rosetta.</title>
        <authorList>
            <consortium name="The Broad Institute Genome Sequencing Platform"/>
            <person name="Russ C."/>
            <person name="Cuomo C."/>
            <person name="Burger G."/>
            <person name="Gray M.W."/>
            <person name="Holland P.W.H."/>
            <person name="King N."/>
            <person name="Lang F.B.F."/>
            <person name="Roger A.J."/>
            <person name="Ruiz-Trillo I."/>
            <person name="Young S.K."/>
            <person name="Zeng Q."/>
            <person name="Gargeya S."/>
            <person name="Alvarado L."/>
            <person name="Berlin A."/>
            <person name="Chapman S.B."/>
            <person name="Chen Z."/>
            <person name="Freedman E."/>
            <person name="Gellesch M."/>
            <person name="Goldberg J."/>
            <person name="Griggs A."/>
            <person name="Gujja S."/>
            <person name="Heilman E."/>
            <person name="Heiman D."/>
            <person name="Howarth C."/>
            <person name="Mehta T."/>
            <person name="Neiman D."/>
            <person name="Pearson M."/>
            <person name="Roberts A."/>
            <person name="Saif S."/>
            <person name="Shea T."/>
            <person name="Shenoy N."/>
            <person name="Sisk P."/>
            <person name="Stolte C."/>
            <person name="Sykes S."/>
            <person name="White J."/>
            <person name="Yandava C."/>
            <person name="Haas B."/>
            <person name="Nusbaum C."/>
            <person name="Birren B."/>
        </authorList>
    </citation>
    <scope>NUCLEOTIDE SEQUENCE [LARGE SCALE GENOMIC DNA]</scope>
    <source>
        <strain evidence="2">ATCC 50818</strain>
    </source>
</reference>
<dbReference type="InParanoid" id="F2U566"/>
<accession>F2U566</accession>
<dbReference type="Proteomes" id="UP000007799">
    <property type="component" value="Unassembled WGS sequence"/>
</dbReference>
<dbReference type="PANTHER" id="PTHR21581:SF6">
    <property type="entry name" value="TRAFFICKING PROTEIN PARTICLE COMPLEX SUBUNIT 12"/>
    <property type="match status" value="1"/>
</dbReference>
<feature type="region of interest" description="Disordered" evidence="1">
    <location>
        <begin position="444"/>
        <end position="465"/>
    </location>
</feature>
<feature type="compositionally biased region" description="Low complexity" evidence="1">
    <location>
        <begin position="280"/>
        <end position="295"/>
    </location>
</feature>
<gene>
    <name evidence="2" type="ORF">PTSG_03432</name>
</gene>
<evidence type="ECO:0000313" key="3">
    <source>
        <dbReference type="Proteomes" id="UP000007799"/>
    </source>
</evidence>
<sequence length="669" mass="71728">MDEKEHSDKQSAVEVEEGREDEERAGDEEEEVSLEGEEEQEETGDGADDDGEAKQVDAAADDAGEQDNDDGDGDDHEDAHEEGGGGEEEGVELEEQQQMVAQVSNDASGNTDAPDQQNEVEGDDADHHARQEEEAQPSEQAEAQAAPPASPPPSKTAREATVTVNPEPEVVVDDVDLKEQSTDDTDKQDADEASGTGTNQIMMEEGTSDDFLEAMATESRARARSILEPSSAPIAEAAAKNLALDDDAPDDDDYQALPATAQAPAGLGELSRQHSELDSTAAKAAAPHAAETHAPPTKDDQTHLDVEEVPVTPLSPTAPALQSLAAIEAAWIIPPDVQRVLDQRRETGAEGADVSVVSYGSPGIALEAVSKQRPLPRFLAPAFACSCVNNSRCLQAQEDPLQAYARRHGVESLRRRSTKEALDRLFGLLHTCNQLVAKFNTATTNHDKGTKDGDGAHGDDGGDDELKGMGKEAVQIWRGRQHQVLLAIGNAFCALKDYRLAARVYERMVLPTTPHDTRLLSLLGRIALLAGDVTAAHRKFARVEELIGDSSSPQVMCNAAFLELAKGDTTKAADLFAAAQKATDGNDSTLATNWAVMKLYSGDLSMAIRATEASMSQLASLDETLIFNLTSMYELQSGFDGRHKKECIPRVLECVHDGFNVAALKLRDL</sequence>
<feature type="compositionally biased region" description="Basic and acidic residues" evidence="1">
    <location>
        <begin position="175"/>
        <end position="190"/>
    </location>
</feature>
<feature type="compositionally biased region" description="Basic and acidic residues" evidence="1">
    <location>
        <begin position="1"/>
        <end position="11"/>
    </location>
</feature>
<dbReference type="GO" id="GO:0030008">
    <property type="term" value="C:TRAPP complex"/>
    <property type="evidence" value="ECO:0007669"/>
    <property type="project" value="TreeGrafter"/>
</dbReference>
<feature type="compositionally biased region" description="Acidic residues" evidence="1">
    <location>
        <begin position="59"/>
        <end position="76"/>
    </location>
</feature>
<feature type="compositionally biased region" description="Basic and acidic residues" evidence="1">
    <location>
        <begin position="445"/>
        <end position="465"/>
    </location>
</feature>
<dbReference type="EMBL" id="GL832961">
    <property type="protein sequence ID" value="EGD82782.1"/>
    <property type="molecule type" value="Genomic_DNA"/>
</dbReference>
<organism evidence="3">
    <name type="scientific">Salpingoeca rosetta (strain ATCC 50818 / BSB-021)</name>
    <dbReference type="NCBI Taxonomy" id="946362"/>
    <lineage>
        <taxon>Eukaryota</taxon>
        <taxon>Choanoflagellata</taxon>
        <taxon>Craspedida</taxon>
        <taxon>Salpingoecidae</taxon>
        <taxon>Salpingoeca</taxon>
    </lineage>
</organism>
<name>F2U566_SALR5</name>
<feature type="compositionally biased region" description="Acidic residues" evidence="1">
    <location>
        <begin position="14"/>
        <end position="51"/>
    </location>
</feature>
<feature type="compositionally biased region" description="Low complexity" evidence="1">
    <location>
        <begin position="137"/>
        <end position="147"/>
    </location>
</feature>
<protein>
    <submittedName>
        <fullName evidence="2">Uncharacterized protein</fullName>
    </submittedName>
</protein>
<dbReference type="Gene3D" id="1.25.40.10">
    <property type="entry name" value="Tetratricopeptide repeat domain"/>
    <property type="match status" value="1"/>
</dbReference>
<evidence type="ECO:0000313" key="2">
    <source>
        <dbReference type="EMBL" id="EGD82782.1"/>
    </source>
</evidence>
<dbReference type="PANTHER" id="PTHR21581">
    <property type="entry name" value="D-ALANYL-D-ALANINE CARBOXYPEPTIDASE"/>
    <property type="match status" value="1"/>
</dbReference>
<dbReference type="STRING" id="946362.F2U566"/>
<feature type="compositionally biased region" description="Polar residues" evidence="1">
    <location>
        <begin position="99"/>
        <end position="117"/>
    </location>
</feature>
<dbReference type="SUPFAM" id="SSF48452">
    <property type="entry name" value="TPR-like"/>
    <property type="match status" value="1"/>
</dbReference>
<dbReference type="InterPro" id="IPR011990">
    <property type="entry name" value="TPR-like_helical_dom_sf"/>
</dbReference>
<feature type="compositionally biased region" description="Acidic residues" evidence="1">
    <location>
        <begin position="84"/>
        <end position="95"/>
    </location>
</feature>
<dbReference type="AlphaFoldDB" id="F2U566"/>
<proteinExistence type="predicted"/>
<dbReference type="OrthoDB" id="428342at2759"/>
<evidence type="ECO:0000256" key="1">
    <source>
        <dbReference type="SAM" id="MobiDB-lite"/>
    </source>
</evidence>
<dbReference type="eggNOG" id="KOG2796">
    <property type="taxonomic scope" value="Eukaryota"/>
</dbReference>